<dbReference type="GO" id="GO:0003677">
    <property type="term" value="F:DNA binding"/>
    <property type="evidence" value="ECO:0007669"/>
    <property type="project" value="UniProtKB-KW"/>
</dbReference>
<dbReference type="PANTHER" id="PTHR36206:SF4">
    <property type="entry name" value="HYPOTHETICAL CONSERVED PROTEIN (EUROFUNG)-RELATED"/>
    <property type="match status" value="1"/>
</dbReference>
<feature type="compositionally biased region" description="Basic residues" evidence="7">
    <location>
        <begin position="54"/>
        <end position="63"/>
    </location>
</feature>
<dbReference type="CDD" id="cd00067">
    <property type="entry name" value="GAL4"/>
    <property type="match status" value="1"/>
</dbReference>
<keyword evidence="6" id="KW-0539">Nucleus</keyword>
<dbReference type="SUPFAM" id="SSF57701">
    <property type="entry name" value="Zn2/Cys6 DNA-binding domain"/>
    <property type="match status" value="1"/>
</dbReference>
<dbReference type="PANTHER" id="PTHR36206">
    <property type="entry name" value="ASPERCRYPTIN BIOSYNTHESIS CLUSTER-SPECIFIC TRANSCRIPTION REGULATOR ATNN-RELATED"/>
    <property type="match status" value="1"/>
</dbReference>
<evidence type="ECO:0000256" key="3">
    <source>
        <dbReference type="ARBA" id="ARBA00023015"/>
    </source>
</evidence>
<name>A0AAI8VTB8_9PEZI</name>
<feature type="compositionally biased region" description="Polar residues" evidence="7">
    <location>
        <begin position="118"/>
        <end position="139"/>
    </location>
</feature>
<organism evidence="9 10">
    <name type="scientific">Anthostomella pinea</name>
    <dbReference type="NCBI Taxonomy" id="933095"/>
    <lineage>
        <taxon>Eukaryota</taxon>
        <taxon>Fungi</taxon>
        <taxon>Dikarya</taxon>
        <taxon>Ascomycota</taxon>
        <taxon>Pezizomycotina</taxon>
        <taxon>Sordariomycetes</taxon>
        <taxon>Xylariomycetidae</taxon>
        <taxon>Xylariales</taxon>
        <taxon>Xylariaceae</taxon>
        <taxon>Anthostomella</taxon>
    </lineage>
</organism>
<evidence type="ECO:0000256" key="1">
    <source>
        <dbReference type="ARBA" id="ARBA00022723"/>
    </source>
</evidence>
<dbReference type="GO" id="GO:0008270">
    <property type="term" value="F:zinc ion binding"/>
    <property type="evidence" value="ECO:0007669"/>
    <property type="project" value="InterPro"/>
</dbReference>
<keyword evidence="2" id="KW-0862">Zinc</keyword>
<accession>A0AAI8VTB8</accession>
<dbReference type="InterPro" id="IPR052360">
    <property type="entry name" value="Transcr_Regulatory_Proteins"/>
</dbReference>
<dbReference type="Pfam" id="PF11951">
    <property type="entry name" value="Fungal_trans_2"/>
    <property type="match status" value="1"/>
</dbReference>
<evidence type="ECO:0000256" key="7">
    <source>
        <dbReference type="SAM" id="MobiDB-lite"/>
    </source>
</evidence>
<protein>
    <submittedName>
        <fullName evidence="9">Uu.00g050620.m01.CDS01</fullName>
    </submittedName>
</protein>
<feature type="compositionally biased region" description="Basic and acidic residues" evidence="7">
    <location>
        <begin position="24"/>
        <end position="39"/>
    </location>
</feature>
<dbReference type="GO" id="GO:0000981">
    <property type="term" value="F:DNA-binding transcription factor activity, RNA polymerase II-specific"/>
    <property type="evidence" value="ECO:0007669"/>
    <property type="project" value="InterPro"/>
</dbReference>
<dbReference type="Proteomes" id="UP001295740">
    <property type="component" value="Unassembled WGS sequence"/>
</dbReference>
<dbReference type="PROSITE" id="PS00463">
    <property type="entry name" value="ZN2_CY6_FUNGAL_1"/>
    <property type="match status" value="1"/>
</dbReference>
<sequence length="684" mass="76624">MAPRSRPEAHLSPPVVGTSQRGSPSDRSDRSDRSADSSERSYTNSLRSTDSRPARKRASKPKVRTGCINCKRRHVKCDEGEPSCAQCERLGIPCEGYAPPKVKRSMVRSERPLLPKLASSSQPPTRTHTRSLQPASSNTSILPMPSFGFELVDEDGWYFALFRDQVAHELSPYSPSNFWSQTSLRDSMVNKCIHHSILSIGAYARAVVELKEEYPWNPNMSRPWWPPSVLNRHHQAALVHHAKALSFLRSDIEMYGIDGRTTMAATLLFIVFENMQGNYHSSGNLIRSGIKVLTNIRGTSSGPESTLRHQRNRYLVTAPDEVDEMADMFARHSISSAYMPFAHGKCAYHLLFTEDDEFDGDDDDEDDDLPEPFAFNVPQNWEEARRNWDYLLPLLANFHTRSAWHHMNPDYDFDEAAARRQQAMYLAQLQDFGEALDSQALHFSSTSTNTCDWGRETEIETTRQCQGLELLRLHHLLAVVFISCCLDATEVAYDDFLPQFDDAIDRSRRIINARLSSSSSSSSSTSSTGGGRCSSSSRPATTTTTTGFTNEVGLLLLLAFVGAKCRARRVRAEALDLISRVDWREGAWDGTSLGSALAGLVRLEGQGQGQQIHHADVVDCRQQEAARQLGIMDVNVVDVPPEARFTLTNMFWDFDKRCMSVEYTKCLPNDGTGEFERVSCVMAA</sequence>
<reference evidence="9" key="1">
    <citation type="submission" date="2023-10" db="EMBL/GenBank/DDBJ databases">
        <authorList>
            <person name="Hackl T."/>
        </authorList>
    </citation>
    <scope>NUCLEOTIDE SEQUENCE</scope>
</reference>
<feature type="domain" description="Zn(2)-C6 fungal-type" evidence="8">
    <location>
        <begin position="66"/>
        <end position="94"/>
    </location>
</feature>
<dbReference type="SMART" id="SM00066">
    <property type="entry name" value="GAL4"/>
    <property type="match status" value="1"/>
</dbReference>
<keyword evidence="1" id="KW-0479">Metal-binding</keyword>
<evidence type="ECO:0000256" key="2">
    <source>
        <dbReference type="ARBA" id="ARBA00022833"/>
    </source>
</evidence>
<keyword evidence="3" id="KW-0805">Transcription regulation</keyword>
<dbReference type="AlphaFoldDB" id="A0AAI8VTB8"/>
<dbReference type="InterPro" id="IPR036864">
    <property type="entry name" value="Zn2-C6_fun-type_DNA-bd_sf"/>
</dbReference>
<evidence type="ECO:0000313" key="9">
    <source>
        <dbReference type="EMBL" id="CAJ2510359.1"/>
    </source>
</evidence>
<dbReference type="PROSITE" id="PS50048">
    <property type="entry name" value="ZN2_CY6_FUNGAL_2"/>
    <property type="match status" value="1"/>
</dbReference>
<gene>
    <name evidence="9" type="ORF">KHLLAP_LOCUS10827</name>
</gene>
<dbReference type="InterPro" id="IPR021858">
    <property type="entry name" value="Fun_TF"/>
</dbReference>
<comment type="caution">
    <text evidence="9">The sequence shown here is derived from an EMBL/GenBank/DDBJ whole genome shotgun (WGS) entry which is preliminary data.</text>
</comment>
<evidence type="ECO:0000313" key="10">
    <source>
        <dbReference type="Proteomes" id="UP001295740"/>
    </source>
</evidence>
<evidence type="ECO:0000256" key="6">
    <source>
        <dbReference type="ARBA" id="ARBA00023242"/>
    </source>
</evidence>
<keyword evidence="10" id="KW-1185">Reference proteome</keyword>
<feature type="region of interest" description="Disordered" evidence="7">
    <location>
        <begin position="105"/>
        <end position="139"/>
    </location>
</feature>
<proteinExistence type="predicted"/>
<feature type="region of interest" description="Disordered" evidence="7">
    <location>
        <begin position="517"/>
        <end position="544"/>
    </location>
</feature>
<feature type="region of interest" description="Disordered" evidence="7">
    <location>
        <begin position="1"/>
        <end position="63"/>
    </location>
</feature>
<dbReference type="Pfam" id="PF00172">
    <property type="entry name" value="Zn_clus"/>
    <property type="match status" value="1"/>
</dbReference>
<dbReference type="InterPro" id="IPR001138">
    <property type="entry name" value="Zn2Cys6_DnaBD"/>
</dbReference>
<keyword evidence="4" id="KW-0238">DNA-binding</keyword>
<keyword evidence="5" id="KW-0804">Transcription</keyword>
<dbReference type="Gene3D" id="4.10.240.10">
    <property type="entry name" value="Zn(2)-C6 fungal-type DNA-binding domain"/>
    <property type="match status" value="1"/>
</dbReference>
<evidence type="ECO:0000259" key="8">
    <source>
        <dbReference type="PROSITE" id="PS50048"/>
    </source>
</evidence>
<evidence type="ECO:0000256" key="4">
    <source>
        <dbReference type="ARBA" id="ARBA00023125"/>
    </source>
</evidence>
<evidence type="ECO:0000256" key="5">
    <source>
        <dbReference type="ARBA" id="ARBA00023163"/>
    </source>
</evidence>
<dbReference type="EMBL" id="CAUWAG010000014">
    <property type="protein sequence ID" value="CAJ2510359.1"/>
    <property type="molecule type" value="Genomic_DNA"/>
</dbReference>